<name>A0A8R7JY07_TRIUA</name>
<organism evidence="2 3">
    <name type="scientific">Triticum urartu</name>
    <name type="common">Red wild einkorn</name>
    <name type="synonym">Crithodium urartu</name>
    <dbReference type="NCBI Taxonomy" id="4572"/>
    <lineage>
        <taxon>Eukaryota</taxon>
        <taxon>Viridiplantae</taxon>
        <taxon>Streptophyta</taxon>
        <taxon>Embryophyta</taxon>
        <taxon>Tracheophyta</taxon>
        <taxon>Spermatophyta</taxon>
        <taxon>Magnoliopsida</taxon>
        <taxon>Liliopsida</taxon>
        <taxon>Poales</taxon>
        <taxon>Poaceae</taxon>
        <taxon>BOP clade</taxon>
        <taxon>Pooideae</taxon>
        <taxon>Triticodae</taxon>
        <taxon>Triticeae</taxon>
        <taxon>Triticinae</taxon>
        <taxon>Triticum</taxon>
    </lineage>
</organism>
<dbReference type="AlphaFoldDB" id="A0A8R7JY07"/>
<evidence type="ECO:0000313" key="2">
    <source>
        <dbReference type="EnsemblPlants" id="TuG1812G0100001680.01.T01.cds363636"/>
    </source>
</evidence>
<reference evidence="2" key="3">
    <citation type="submission" date="2022-06" db="UniProtKB">
        <authorList>
            <consortium name="EnsemblPlants"/>
        </authorList>
    </citation>
    <scope>IDENTIFICATION</scope>
</reference>
<sequence>IRTVAAAPTSLERGSAPFPFPFPVGGWHARSGVSLTRLLALLAAAALPRQASERSLPRFDPPPPRCGASATTTNLPRPRDRTSLPPRSRGSSRSDLRRSPLRSALLCHALLAPNAASGRSGAG</sequence>
<dbReference type="Gramene" id="TuG1812G0100001680.01.T01">
    <property type="protein sequence ID" value="TuG1812G0100001680.01.T01.cds363636"/>
    <property type="gene ID" value="TuG1812G0100001680.01"/>
</dbReference>
<reference evidence="2" key="2">
    <citation type="submission" date="2018-03" db="EMBL/GenBank/DDBJ databases">
        <title>The Triticum urartu genome reveals the dynamic nature of wheat genome evolution.</title>
        <authorList>
            <person name="Ling H."/>
            <person name="Ma B."/>
            <person name="Shi X."/>
            <person name="Liu H."/>
            <person name="Dong L."/>
            <person name="Sun H."/>
            <person name="Cao Y."/>
            <person name="Gao Q."/>
            <person name="Zheng S."/>
            <person name="Li Y."/>
            <person name="Yu Y."/>
            <person name="Du H."/>
            <person name="Qi M."/>
            <person name="Li Y."/>
            <person name="Yu H."/>
            <person name="Cui Y."/>
            <person name="Wang N."/>
            <person name="Chen C."/>
            <person name="Wu H."/>
            <person name="Zhao Y."/>
            <person name="Zhang J."/>
            <person name="Li Y."/>
            <person name="Zhou W."/>
            <person name="Zhang B."/>
            <person name="Hu W."/>
            <person name="Eijk M."/>
            <person name="Tang J."/>
            <person name="Witsenboer H."/>
            <person name="Zhao S."/>
            <person name="Li Z."/>
            <person name="Zhang A."/>
            <person name="Wang D."/>
            <person name="Liang C."/>
        </authorList>
    </citation>
    <scope>NUCLEOTIDE SEQUENCE [LARGE SCALE GENOMIC DNA]</scope>
    <source>
        <strain evidence="2">cv. G1812</strain>
    </source>
</reference>
<evidence type="ECO:0000256" key="1">
    <source>
        <dbReference type="SAM" id="MobiDB-lite"/>
    </source>
</evidence>
<evidence type="ECO:0000313" key="3">
    <source>
        <dbReference type="Proteomes" id="UP000015106"/>
    </source>
</evidence>
<proteinExistence type="predicted"/>
<feature type="region of interest" description="Disordered" evidence="1">
    <location>
        <begin position="49"/>
        <end position="99"/>
    </location>
</feature>
<protein>
    <submittedName>
        <fullName evidence="2">Uncharacterized protein</fullName>
    </submittedName>
</protein>
<reference evidence="3" key="1">
    <citation type="journal article" date="2013" name="Nature">
        <title>Draft genome of the wheat A-genome progenitor Triticum urartu.</title>
        <authorList>
            <person name="Ling H.Q."/>
            <person name="Zhao S."/>
            <person name="Liu D."/>
            <person name="Wang J."/>
            <person name="Sun H."/>
            <person name="Zhang C."/>
            <person name="Fan H."/>
            <person name="Li D."/>
            <person name="Dong L."/>
            <person name="Tao Y."/>
            <person name="Gao C."/>
            <person name="Wu H."/>
            <person name="Li Y."/>
            <person name="Cui Y."/>
            <person name="Guo X."/>
            <person name="Zheng S."/>
            <person name="Wang B."/>
            <person name="Yu K."/>
            <person name="Liang Q."/>
            <person name="Yang W."/>
            <person name="Lou X."/>
            <person name="Chen J."/>
            <person name="Feng M."/>
            <person name="Jian J."/>
            <person name="Zhang X."/>
            <person name="Luo G."/>
            <person name="Jiang Y."/>
            <person name="Liu J."/>
            <person name="Wang Z."/>
            <person name="Sha Y."/>
            <person name="Zhang B."/>
            <person name="Wu H."/>
            <person name="Tang D."/>
            <person name="Shen Q."/>
            <person name="Xue P."/>
            <person name="Zou S."/>
            <person name="Wang X."/>
            <person name="Liu X."/>
            <person name="Wang F."/>
            <person name="Yang Y."/>
            <person name="An X."/>
            <person name="Dong Z."/>
            <person name="Zhang K."/>
            <person name="Zhang X."/>
            <person name="Luo M.C."/>
            <person name="Dvorak J."/>
            <person name="Tong Y."/>
            <person name="Wang J."/>
            <person name="Yang H."/>
            <person name="Li Z."/>
            <person name="Wang D."/>
            <person name="Zhang A."/>
            <person name="Wang J."/>
        </authorList>
    </citation>
    <scope>NUCLEOTIDE SEQUENCE</scope>
    <source>
        <strain evidence="3">cv. G1812</strain>
    </source>
</reference>
<keyword evidence="3" id="KW-1185">Reference proteome</keyword>
<accession>A0A8R7JY07</accession>
<dbReference type="Proteomes" id="UP000015106">
    <property type="component" value="Chromosome 1"/>
</dbReference>
<dbReference type="EnsemblPlants" id="TuG1812G0100001680.01.T01">
    <property type="protein sequence ID" value="TuG1812G0100001680.01.T01.cds363636"/>
    <property type="gene ID" value="TuG1812G0100001680.01"/>
</dbReference>